<dbReference type="InterPro" id="IPR050931">
    <property type="entry name" value="Mito_Protein_Transport_Metaxin"/>
</dbReference>
<evidence type="ECO:0000259" key="3">
    <source>
        <dbReference type="Pfam" id="PF17172"/>
    </source>
</evidence>
<dbReference type="PANTHER" id="PTHR12289:SF41">
    <property type="entry name" value="FAILED AXON CONNECTIONS-RELATED"/>
    <property type="match status" value="1"/>
</dbReference>
<name>A0A1W2TFJ6_ROSNE</name>
<dbReference type="Pfam" id="PF17172">
    <property type="entry name" value="GST_N_4"/>
    <property type="match status" value="1"/>
</dbReference>
<sequence>MSTTLPKITVFRGFKEGGAFVWSPFVTKLEARLRFGGVAYATAAGSPRQGPKGKIPYVEVTRRGGGEGEGEEEETAVLGDSALIAAALAERGVLADINARLTGAERAHDLALRAMLEDRLAFYQGWERWTQNYYVMRDHVLWALPWPVRVVVGALIHRNMVATLHGQGTGRFSADEIARLRREVWAGFADLALASRSNQQNATSSSSSLPTEERGAPFWILGGPEPTEADTALFGFLVSALLCTAGPGSQADVKSFPVLLEYARRIQEQYFPDYEALPI</sequence>
<dbReference type="SFLD" id="SFLDG01180">
    <property type="entry name" value="SUF1"/>
    <property type="match status" value="1"/>
</dbReference>
<evidence type="ECO:0000256" key="2">
    <source>
        <dbReference type="ARBA" id="ARBA00007409"/>
    </source>
</evidence>
<dbReference type="STRING" id="77044.A0A1W2TFJ6"/>
<dbReference type="Proteomes" id="UP000054516">
    <property type="component" value="Unassembled WGS sequence"/>
</dbReference>
<evidence type="ECO:0000313" key="5">
    <source>
        <dbReference type="Proteomes" id="UP000054516"/>
    </source>
</evidence>
<proteinExistence type="inferred from homology"/>
<dbReference type="InterPro" id="IPR040079">
    <property type="entry name" value="Glutathione_S-Trfase"/>
</dbReference>
<organism evidence="4">
    <name type="scientific">Rosellinia necatrix</name>
    <name type="common">White root-rot fungus</name>
    <dbReference type="NCBI Taxonomy" id="77044"/>
    <lineage>
        <taxon>Eukaryota</taxon>
        <taxon>Fungi</taxon>
        <taxon>Dikarya</taxon>
        <taxon>Ascomycota</taxon>
        <taxon>Pezizomycotina</taxon>
        <taxon>Sordariomycetes</taxon>
        <taxon>Xylariomycetidae</taxon>
        <taxon>Xylariales</taxon>
        <taxon>Xylariaceae</taxon>
        <taxon>Rosellinia</taxon>
    </lineage>
</organism>
<keyword evidence="5" id="KW-1185">Reference proteome</keyword>
<dbReference type="OrthoDB" id="5809458at2759"/>
<dbReference type="SFLD" id="SFLDS00019">
    <property type="entry name" value="Glutathione_Transferase_(cytos"/>
    <property type="match status" value="1"/>
</dbReference>
<dbReference type="GO" id="GO:0005737">
    <property type="term" value="C:cytoplasm"/>
    <property type="evidence" value="ECO:0007669"/>
    <property type="project" value="TreeGrafter"/>
</dbReference>
<dbReference type="EMBL" id="DF977466">
    <property type="protein sequence ID" value="GAP86840.2"/>
    <property type="molecule type" value="Genomic_DNA"/>
</dbReference>
<dbReference type="OMA" id="RRIHDKY"/>
<dbReference type="InterPro" id="IPR026928">
    <property type="entry name" value="FAX/IsoI-like"/>
</dbReference>
<comment type="similarity">
    <text evidence="2">Belongs to the GST superfamily.</text>
</comment>
<accession>A0A1W2TFJ6</accession>
<comment type="similarity">
    <text evidence="1">Belongs to the FAX family.</text>
</comment>
<reference evidence="4" key="1">
    <citation type="submission" date="2016-03" db="EMBL/GenBank/DDBJ databases">
        <title>Draft genome sequence of Rosellinia necatrix.</title>
        <authorList>
            <person name="Kanematsu S."/>
        </authorList>
    </citation>
    <scope>NUCLEOTIDE SEQUENCE [LARGE SCALE GENOMIC DNA]</scope>
    <source>
        <strain evidence="4">W97</strain>
    </source>
</reference>
<feature type="domain" description="Thioredoxin-like fold" evidence="3">
    <location>
        <begin position="24"/>
        <end position="132"/>
    </location>
</feature>
<dbReference type="SFLD" id="SFLDG01200">
    <property type="entry name" value="SUF1.1"/>
    <property type="match status" value="1"/>
</dbReference>
<evidence type="ECO:0000313" key="4">
    <source>
        <dbReference type="EMBL" id="GAP86840.2"/>
    </source>
</evidence>
<dbReference type="PANTHER" id="PTHR12289">
    <property type="entry name" value="METAXIN RELATED"/>
    <property type="match status" value="1"/>
</dbReference>
<protein>
    <submittedName>
        <fullName evidence="4">Putative glutathione s-protein</fullName>
    </submittedName>
</protein>
<dbReference type="AlphaFoldDB" id="A0A1W2TFJ6"/>
<evidence type="ECO:0000256" key="1">
    <source>
        <dbReference type="ARBA" id="ARBA00006475"/>
    </source>
</evidence>
<gene>
    <name evidence="4" type="ORF">SAMD00023353_2100270</name>
</gene>
<dbReference type="InterPro" id="IPR012336">
    <property type="entry name" value="Thioredoxin-like_fold"/>
</dbReference>